<reference evidence="9 10" key="1">
    <citation type="submission" date="2020-08" db="EMBL/GenBank/DDBJ databases">
        <title>Acidobacteriota in marine sediments use diverse sulfur dissimilation pathways.</title>
        <authorList>
            <person name="Wasmund K."/>
        </authorList>
    </citation>
    <scope>NUCLEOTIDE SEQUENCE [LARGE SCALE GENOMIC DNA]</scope>
    <source>
        <strain evidence="9">MAG AM3-A</strain>
    </source>
</reference>
<name>A0A8J6Y8Z1_9BACT</name>
<dbReference type="InterPro" id="IPR052017">
    <property type="entry name" value="TSUP"/>
</dbReference>
<feature type="transmembrane region" description="Helical" evidence="8">
    <location>
        <begin position="137"/>
        <end position="162"/>
    </location>
</feature>
<feature type="transmembrane region" description="Helical" evidence="8">
    <location>
        <begin position="197"/>
        <end position="215"/>
    </location>
</feature>
<dbReference type="Pfam" id="PF01925">
    <property type="entry name" value="TauE"/>
    <property type="match status" value="1"/>
</dbReference>
<evidence type="ECO:0000256" key="5">
    <source>
        <dbReference type="ARBA" id="ARBA00022692"/>
    </source>
</evidence>
<dbReference type="GO" id="GO:0005886">
    <property type="term" value="C:plasma membrane"/>
    <property type="evidence" value="ECO:0007669"/>
    <property type="project" value="UniProtKB-SubCell"/>
</dbReference>
<evidence type="ECO:0000256" key="1">
    <source>
        <dbReference type="ARBA" id="ARBA00004651"/>
    </source>
</evidence>
<keyword evidence="7 8" id="KW-0472">Membrane</keyword>
<keyword evidence="6 8" id="KW-1133">Transmembrane helix</keyword>
<dbReference type="EMBL" id="JACXWA010000081">
    <property type="protein sequence ID" value="MBD3870704.1"/>
    <property type="molecule type" value="Genomic_DNA"/>
</dbReference>
<evidence type="ECO:0000256" key="3">
    <source>
        <dbReference type="ARBA" id="ARBA00022448"/>
    </source>
</evidence>
<comment type="caution">
    <text evidence="9">The sequence shown here is derived from an EMBL/GenBank/DDBJ whole genome shotgun (WGS) entry which is preliminary data.</text>
</comment>
<comment type="subcellular location">
    <subcellularLocation>
        <location evidence="1 8">Cell membrane</location>
        <topology evidence="1 8">Multi-pass membrane protein</topology>
    </subcellularLocation>
</comment>
<comment type="similarity">
    <text evidence="2 8">Belongs to the 4-toluene sulfonate uptake permease (TSUP) (TC 2.A.102) family.</text>
</comment>
<feature type="transmembrane region" description="Helical" evidence="8">
    <location>
        <begin position="74"/>
        <end position="93"/>
    </location>
</feature>
<evidence type="ECO:0000313" key="9">
    <source>
        <dbReference type="EMBL" id="MBD3870704.1"/>
    </source>
</evidence>
<sequence length="246" mass="25936">MELWYFPLLAVAGIAVGFLNVMAGGGSLISLPILIFLGLDPAMANGTNRVAILVQNITAVSSFRSQGYSEMRHSLSLALCTVPGAVAGAFAAVAVDPILFKRILGAVLVAAVVLILRKGPSSADEDRSVRRPVLAHLAMVGVGFWGGFLQAGVGFLIMPILFQLLRLDLIRVNMHKVFIVGIYTIPALLVFALEGKVWWLGGLALAVGNAAGAWLATRVTITHGERAIRVVFVAAVIAMGVKLILG</sequence>
<evidence type="ECO:0000256" key="2">
    <source>
        <dbReference type="ARBA" id="ARBA00009142"/>
    </source>
</evidence>
<accession>A0A8J6Y8Z1</accession>
<dbReference type="AlphaFoldDB" id="A0A8J6Y8Z1"/>
<keyword evidence="4 8" id="KW-1003">Cell membrane</keyword>
<evidence type="ECO:0000256" key="7">
    <source>
        <dbReference type="ARBA" id="ARBA00023136"/>
    </source>
</evidence>
<evidence type="ECO:0000256" key="4">
    <source>
        <dbReference type="ARBA" id="ARBA00022475"/>
    </source>
</evidence>
<keyword evidence="5 8" id="KW-0812">Transmembrane</keyword>
<dbReference type="PANTHER" id="PTHR30269:SF0">
    <property type="entry name" value="MEMBRANE TRANSPORTER PROTEIN YFCA-RELATED"/>
    <property type="match status" value="1"/>
</dbReference>
<feature type="transmembrane region" description="Helical" evidence="8">
    <location>
        <begin position="227"/>
        <end position="245"/>
    </location>
</feature>
<dbReference type="Proteomes" id="UP000598633">
    <property type="component" value="Unassembled WGS sequence"/>
</dbReference>
<dbReference type="InterPro" id="IPR002781">
    <property type="entry name" value="TM_pro_TauE-like"/>
</dbReference>
<protein>
    <recommendedName>
        <fullName evidence="8">Probable membrane transporter protein</fullName>
    </recommendedName>
</protein>
<feature type="transmembrane region" description="Helical" evidence="8">
    <location>
        <begin position="6"/>
        <end position="39"/>
    </location>
</feature>
<gene>
    <name evidence="9" type="ORF">IFJ97_05020</name>
</gene>
<organism evidence="9 10">
    <name type="scientific">Candidatus Sulfomarinibacter kjeldsenii</name>
    <dbReference type="NCBI Taxonomy" id="2885994"/>
    <lineage>
        <taxon>Bacteria</taxon>
        <taxon>Pseudomonadati</taxon>
        <taxon>Acidobacteriota</taxon>
        <taxon>Thermoanaerobaculia</taxon>
        <taxon>Thermoanaerobaculales</taxon>
        <taxon>Candidatus Sulfomarinibacteraceae</taxon>
        <taxon>Candidatus Sulfomarinibacter</taxon>
    </lineage>
</organism>
<feature type="transmembrane region" description="Helical" evidence="8">
    <location>
        <begin position="99"/>
        <end position="116"/>
    </location>
</feature>
<proteinExistence type="inferred from homology"/>
<keyword evidence="3" id="KW-0813">Transport</keyword>
<dbReference type="PANTHER" id="PTHR30269">
    <property type="entry name" value="TRANSMEMBRANE PROTEIN YFCA"/>
    <property type="match status" value="1"/>
</dbReference>
<evidence type="ECO:0000256" key="8">
    <source>
        <dbReference type="RuleBase" id="RU363041"/>
    </source>
</evidence>
<feature type="transmembrane region" description="Helical" evidence="8">
    <location>
        <begin position="174"/>
        <end position="192"/>
    </location>
</feature>
<evidence type="ECO:0000256" key="6">
    <source>
        <dbReference type="ARBA" id="ARBA00022989"/>
    </source>
</evidence>
<evidence type="ECO:0000313" key="10">
    <source>
        <dbReference type="Proteomes" id="UP000598633"/>
    </source>
</evidence>